<protein>
    <recommendedName>
        <fullName evidence="3">STAS/SEC14 domain-containing protein</fullName>
    </recommendedName>
</protein>
<sequence>MRFEDSKYSTILDYTKVSFSFGSFYLLDKFIISEMKEGVHFDWHKIQQVITVLLEHYGNTIKIAHISNRINSYSIEPQLWIKFNKDFGFVIASAIVFYSEINYVNATIEKRFSENSIKRCLNLDEAINWVLNLKEFN</sequence>
<evidence type="ECO:0000313" key="1">
    <source>
        <dbReference type="EMBL" id="GAA3792454.1"/>
    </source>
</evidence>
<evidence type="ECO:0000313" key="2">
    <source>
        <dbReference type="Proteomes" id="UP001501456"/>
    </source>
</evidence>
<keyword evidence="2" id="KW-1185">Reference proteome</keyword>
<name>A0ABP7HMH1_9FLAO</name>
<evidence type="ECO:0008006" key="3">
    <source>
        <dbReference type="Google" id="ProtNLM"/>
    </source>
</evidence>
<dbReference type="RefSeq" id="WP_344731059.1">
    <property type="nucleotide sequence ID" value="NZ_BAABBI010000007.1"/>
</dbReference>
<proteinExistence type="predicted"/>
<comment type="caution">
    <text evidence="1">The sequence shown here is derived from an EMBL/GenBank/DDBJ whole genome shotgun (WGS) entry which is preliminary data.</text>
</comment>
<accession>A0ABP7HMH1</accession>
<reference evidence="2" key="1">
    <citation type="journal article" date="2019" name="Int. J. Syst. Evol. Microbiol.">
        <title>The Global Catalogue of Microorganisms (GCM) 10K type strain sequencing project: providing services to taxonomists for standard genome sequencing and annotation.</title>
        <authorList>
            <consortium name="The Broad Institute Genomics Platform"/>
            <consortium name="The Broad Institute Genome Sequencing Center for Infectious Disease"/>
            <person name="Wu L."/>
            <person name="Ma J."/>
        </authorList>
    </citation>
    <scope>NUCLEOTIDE SEQUENCE [LARGE SCALE GENOMIC DNA]</scope>
    <source>
        <strain evidence="2">JCM 17525</strain>
    </source>
</reference>
<organism evidence="1 2">
    <name type="scientific">Corallibacter vietnamensis</name>
    <dbReference type="NCBI Taxonomy" id="904130"/>
    <lineage>
        <taxon>Bacteria</taxon>
        <taxon>Pseudomonadati</taxon>
        <taxon>Bacteroidota</taxon>
        <taxon>Flavobacteriia</taxon>
        <taxon>Flavobacteriales</taxon>
        <taxon>Flavobacteriaceae</taxon>
        <taxon>Corallibacter</taxon>
    </lineage>
</organism>
<dbReference type="EMBL" id="BAABBI010000007">
    <property type="protein sequence ID" value="GAA3792454.1"/>
    <property type="molecule type" value="Genomic_DNA"/>
</dbReference>
<dbReference type="Proteomes" id="UP001501456">
    <property type="component" value="Unassembled WGS sequence"/>
</dbReference>
<gene>
    <name evidence="1" type="ORF">GCM10022271_26040</name>
</gene>